<evidence type="ECO:0000313" key="3">
    <source>
        <dbReference type="Proteomes" id="UP000008066"/>
    </source>
</evidence>
<gene>
    <name evidence="2" type="ORF">CTHT_0024160</name>
</gene>
<dbReference type="HOGENOM" id="CLU_375045_0_0_1"/>
<dbReference type="AlphaFoldDB" id="G0S5A9"/>
<feature type="compositionally biased region" description="Basic and acidic residues" evidence="1">
    <location>
        <begin position="110"/>
        <end position="122"/>
    </location>
</feature>
<dbReference type="Proteomes" id="UP000008066">
    <property type="component" value="Unassembled WGS sequence"/>
</dbReference>
<evidence type="ECO:0000256" key="1">
    <source>
        <dbReference type="SAM" id="MobiDB-lite"/>
    </source>
</evidence>
<feature type="region of interest" description="Disordered" evidence="1">
    <location>
        <begin position="597"/>
        <end position="617"/>
    </location>
</feature>
<feature type="region of interest" description="Disordered" evidence="1">
    <location>
        <begin position="687"/>
        <end position="710"/>
    </location>
</feature>
<keyword evidence="3" id="KW-1185">Reference proteome</keyword>
<reference evidence="2 3" key="1">
    <citation type="journal article" date="2011" name="Cell">
        <title>Insight into structure and assembly of the nuclear pore complex by utilizing the genome of a eukaryotic thermophile.</title>
        <authorList>
            <person name="Amlacher S."/>
            <person name="Sarges P."/>
            <person name="Flemming D."/>
            <person name="van Noort V."/>
            <person name="Kunze R."/>
            <person name="Devos D.P."/>
            <person name="Arumugam M."/>
            <person name="Bork P."/>
            <person name="Hurt E."/>
        </authorList>
    </citation>
    <scope>NUCLEOTIDE SEQUENCE [LARGE SCALE GENOMIC DNA]</scope>
    <source>
        <strain evidence="3">DSM 1495 / CBS 144.50 / IMI 039719</strain>
    </source>
</reference>
<dbReference type="OrthoDB" id="4590936at2759"/>
<feature type="region of interest" description="Disordered" evidence="1">
    <location>
        <begin position="229"/>
        <end position="347"/>
    </location>
</feature>
<dbReference type="GeneID" id="18256454"/>
<dbReference type="KEGG" id="cthr:CTHT_0024160"/>
<feature type="compositionally biased region" description="Polar residues" evidence="1">
    <location>
        <begin position="332"/>
        <end position="347"/>
    </location>
</feature>
<evidence type="ECO:0000313" key="2">
    <source>
        <dbReference type="EMBL" id="EGS20582.1"/>
    </source>
</evidence>
<organism evidence="3">
    <name type="scientific">Chaetomium thermophilum (strain DSM 1495 / CBS 144.50 / IMI 039719)</name>
    <name type="common">Thermochaetoides thermophila</name>
    <dbReference type="NCBI Taxonomy" id="759272"/>
    <lineage>
        <taxon>Eukaryota</taxon>
        <taxon>Fungi</taxon>
        <taxon>Dikarya</taxon>
        <taxon>Ascomycota</taxon>
        <taxon>Pezizomycotina</taxon>
        <taxon>Sordariomycetes</taxon>
        <taxon>Sordariomycetidae</taxon>
        <taxon>Sordariales</taxon>
        <taxon>Chaetomiaceae</taxon>
        <taxon>Thermochaetoides</taxon>
    </lineage>
</organism>
<name>G0S5A9_CHATD</name>
<dbReference type="EMBL" id="GL988041">
    <property type="protein sequence ID" value="EGS20582.1"/>
    <property type="molecule type" value="Genomic_DNA"/>
</dbReference>
<feature type="compositionally biased region" description="Basic and acidic residues" evidence="1">
    <location>
        <begin position="276"/>
        <end position="288"/>
    </location>
</feature>
<sequence>MASRRPQSPPLDAFDWMSQDDYARMTQAQPAGNPQDDMGNWQFEGTAEAIFGSSKSPVKTSPFILADQEAKTKSPTTTTVPKQDSSSNPSKPVSPGGLLRQKSLGPGPSTHERWDDHPERLSHSHIQPRSSVNLGRTSSQKSTESAPAAAVNVFSLKGKGKAPLYAAPSSATTTTVSLTTTAVTATSTAEEKGMLARAKEKLFGAKGQQQDTSQTTKVIEVEHDHIRREVQISAETEEVRHSQEMGEEQDILDRLRRLEGMPPRKPSRSLRAPSSEQKDGKEKEKETNPELANRPLGRRSLGRRDVRPETGLSVDMDNDNGEETNVGAPGRSSYNETNTQGRSGYNGISTQRHSSYHGINTQLTVDETFVATSGRSGYDGINTQSRLGYNGVSKQIADEDAAVGMSGRSGYNGINAQGRSGYGSINTRGNDEAMPVGSSGRSGYNGINKQVSDQDTTIGTTGRSGYNGISIQGRSGYDGINIEGRSRHNGINRHVNNEEKAVGASGHSGYNGINTQGRSGYNGMHLHVEGNGVEEDIDVRPTGRSGYDSINKKVSDEEMAGGTSGRSGYNGIHLHVEANGVNNPNAAPSPGADAAGCSGYNGIHPQNRGRSGYNGIDKHRRATGDEVDVEGRSGYNLVNTQIVDDDTSVGESGRSGYNGIHRHPQESGRSGYNGISTQVTQNETSVDAFGRSGSNGEHPVQATNEEEEEVGIDGLTIVLHLRGKEDLVISADLRGEKHVA</sequence>
<dbReference type="STRING" id="759272.G0S5A9"/>
<dbReference type="eggNOG" id="ENOG502SD65">
    <property type="taxonomic scope" value="Eukaryota"/>
</dbReference>
<feature type="region of interest" description="Disordered" evidence="1">
    <location>
        <begin position="427"/>
        <end position="464"/>
    </location>
</feature>
<dbReference type="RefSeq" id="XP_006692878.1">
    <property type="nucleotide sequence ID" value="XM_006692815.1"/>
</dbReference>
<feature type="compositionally biased region" description="Polar residues" evidence="1">
    <location>
        <begin position="124"/>
        <end position="145"/>
    </location>
</feature>
<feature type="compositionally biased region" description="Low complexity" evidence="1">
    <location>
        <begin position="73"/>
        <end position="82"/>
    </location>
</feature>
<protein>
    <submittedName>
        <fullName evidence="2">Uncharacterized protein</fullName>
    </submittedName>
</protein>
<feature type="region of interest" description="Disordered" evidence="1">
    <location>
        <begin position="1"/>
        <end position="147"/>
    </location>
</feature>
<proteinExistence type="predicted"/>
<feature type="compositionally biased region" description="Polar residues" evidence="1">
    <location>
        <begin position="439"/>
        <end position="464"/>
    </location>
</feature>
<accession>G0S5A9</accession>